<dbReference type="AlphaFoldDB" id="N1PIZ5"/>
<reference evidence="3" key="1">
    <citation type="journal article" date="2012" name="PLoS Genet.">
        <title>The genomes of the fungal plant pathogens Cladosporium fulvum and Dothistroma septosporum reveal adaptation to different hosts and lifestyles but also signatures of common ancestry.</title>
        <authorList>
            <person name="de Wit P.J.G.M."/>
            <person name="van der Burgt A."/>
            <person name="Oekmen B."/>
            <person name="Stergiopoulos I."/>
            <person name="Abd-Elsalam K.A."/>
            <person name="Aerts A.L."/>
            <person name="Bahkali A.H."/>
            <person name="Beenen H.G."/>
            <person name="Chettri P."/>
            <person name="Cox M.P."/>
            <person name="Datema E."/>
            <person name="de Vries R.P."/>
            <person name="Dhillon B."/>
            <person name="Ganley A.R."/>
            <person name="Griffiths S.A."/>
            <person name="Guo Y."/>
            <person name="Hamelin R.C."/>
            <person name="Henrissat B."/>
            <person name="Kabir M.S."/>
            <person name="Jashni M.K."/>
            <person name="Kema G."/>
            <person name="Klaubauf S."/>
            <person name="Lapidus A."/>
            <person name="Levasseur A."/>
            <person name="Lindquist E."/>
            <person name="Mehrabi R."/>
            <person name="Ohm R.A."/>
            <person name="Owen T.J."/>
            <person name="Salamov A."/>
            <person name="Schwelm A."/>
            <person name="Schijlen E."/>
            <person name="Sun H."/>
            <person name="van den Burg H.A."/>
            <person name="van Ham R.C.H.J."/>
            <person name="Zhang S."/>
            <person name="Goodwin S.B."/>
            <person name="Grigoriev I.V."/>
            <person name="Collemare J."/>
            <person name="Bradshaw R.E."/>
        </authorList>
    </citation>
    <scope>NUCLEOTIDE SEQUENCE [LARGE SCALE GENOMIC DNA]</scope>
    <source>
        <strain evidence="3">NZE10 / CBS 128990</strain>
    </source>
</reference>
<dbReference type="Gene3D" id="1.20.200.10">
    <property type="entry name" value="Fumarase/aspartase (Central domain)"/>
    <property type="match status" value="1"/>
</dbReference>
<dbReference type="InterPro" id="IPR024083">
    <property type="entry name" value="Fumarase/histidase_N"/>
</dbReference>
<dbReference type="GO" id="GO:0003824">
    <property type="term" value="F:catalytic activity"/>
    <property type="evidence" value="ECO:0007669"/>
    <property type="project" value="InterPro"/>
</dbReference>
<gene>
    <name evidence="2" type="ORF">DOTSEDRAFT_36906</name>
</gene>
<comment type="similarity">
    <text evidence="1">Belongs to the PAL/histidase family.</text>
</comment>
<evidence type="ECO:0000256" key="1">
    <source>
        <dbReference type="ARBA" id="ARBA00007238"/>
    </source>
</evidence>
<dbReference type="InterPro" id="IPR001106">
    <property type="entry name" value="Aromatic_Lyase"/>
</dbReference>
<dbReference type="eggNOG" id="KOG0222">
    <property type="taxonomic scope" value="Eukaryota"/>
</dbReference>
<accession>N1PIZ5</accession>
<protein>
    <submittedName>
        <fullName evidence="2">Uncharacterized protein</fullName>
    </submittedName>
</protein>
<dbReference type="EMBL" id="KB446542">
    <property type="protein sequence ID" value="EME41520.1"/>
    <property type="molecule type" value="Genomic_DNA"/>
</dbReference>
<dbReference type="STRING" id="675120.N1PIZ5"/>
<name>N1PIZ5_DOTSN</name>
<dbReference type="Pfam" id="PF00221">
    <property type="entry name" value="Lyase_aromatic"/>
    <property type="match status" value="1"/>
</dbReference>
<dbReference type="PANTHER" id="PTHR10362">
    <property type="entry name" value="HISTIDINE AMMONIA-LYASE"/>
    <property type="match status" value="1"/>
</dbReference>
<evidence type="ECO:0000313" key="2">
    <source>
        <dbReference type="EMBL" id="EME41520.1"/>
    </source>
</evidence>
<proteinExistence type="inferred from homology"/>
<keyword evidence="3" id="KW-1185">Reference proteome</keyword>
<dbReference type="HOGENOM" id="CLU_1627007_0_0_1"/>
<organism evidence="2 3">
    <name type="scientific">Dothistroma septosporum (strain NZE10 / CBS 128990)</name>
    <name type="common">Red band needle blight fungus</name>
    <name type="synonym">Mycosphaerella pini</name>
    <dbReference type="NCBI Taxonomy" id="675120"/>
    <lineage>
        <taxon>Eukaryota</taxon>
        <taxon>Fungi</taxon>
        <taxon>Dikarya</taxon>
        <taxon>Ascomycota</taxon>
        <taxon>Pezizomycotina</taxon>
        <taxon>Dothideomycetes</taxon>
        <taxon>Dothideomycetidae</taxon>
        <taxon>Mycosphaerellales</taxon>
        <taxon>Mycosphaerellaceae</taxon>
        <taxon>Dothistroma</taxon>
    </lineage>
</organism>
<dbReference type="InterPro" id="IPR008948">
    <property type="entry name" value="L-Aspartase-like"/>
</dbReference>
<evidence type="ECO:0000313" key="3">
    <source>
        <dbReference type="Proteomes" id="UP000016933"/>
    </source>
</evidence>
<dbReference type="Gene3D" id="1.10.275.10">
    <property type="entry name" value="Fumarase/aspartase (N-terminal domain)"/>
    <property type="match status" value="1"/>
</dbReference>
<reference evidence="2 3" key="2">
    <citation type="journal article" date="2012" name="PLoS Pathog.">
        <title>Diverse lifestyles and strategies of plant pathogenesis encoded in the genomes of eighteen Dothideomycetes fungi.</title>
        <authorList>
            <person name="Ohm R.A."/>
            <person name="Feau N."/>
            <person name="Henrissat B."/>
            <person name="Schoch C.L."/>
            <person name="Horwitz B.A."/>
            <person name="Barry K.W."/>
            <person name="Condon B.J."/>
            <person name="Copeland A.C."/>
            <person name="Dhillon B."/>
            <person name="Glaser F."/>
            <person name="Hesse C.N."/>
            <person name="Kosti I."/>
            <person name="LaButti K."/>
            <person name="Lindquist E.A."/>
            <person name="Lucas S."/>
            <person name="Salamov A.A."/>
            <person name="Bradshaw R.E."/>
            <person name="Ciuffetti L."/>
            <person name="Hamelin R.C."/>
            <person name="Kema G.H.J."/>
            <person name="Lawrence C."/>
            <person name="Scott J.A."/>
            <person name="Spatafora J.W."/>
            <person name="Turgeon B.G."/>
            <person name="de Wit P.J.G.M."/>
            <person name="Zhong S."/>
            <person name="Goodwin S.B."/>
            <person name="Grigoriev I.V."/>
        </authorList>
    </citation>
    <scope>NUCLEOTIDE SEQUENCE [LARGE SCALE GENOMIC DNA]</scope>
    <source>
        <strain evidence="3">NZE10 / CBS 128990</strain>
    </source>
</reference>
<dbReference type="SUPFAM" id="SSF48557">
    <property type="entry name" value="L-aspartase-like"/>
    <property type="match status" value="1"/>
</dbReference>
<dbReference type="OrthoDB" id="10051290at2759"/>
<dbReference type="Proteomes" id="UP000016933">
    <property type="component" value="Unassembled WGS sequence"/>
</dbReference>
<sequence>MAVRINQCARGHSTIRPHTIDCLLKLVTSGITPIVPLRGSISASGDLMHLVYVVGLLEGSPDVYVTRDYGDLSRIMSAHEALAEVRMRPVTLVPREGLGLVNGTAASAAIASLAISDAMHLTLLATRLTPLTFEGMAARVDWLHPFIAEMSTHPGQAEAARIM</sequence>